<dbReference type="PANTHER" id="PTHR32552">
    <property type="entry name" value="FERRICHROME IRON RECEPTOR-RELATED"/>
    <property type="match status" value="1"/>
</dbReference>
<keyword evidence="7" id="KW-0406">Ion transport</keyword>
<dbReference type="InterPro" id="IPR000531">
    <property type="entry name" value="Beta-barrel_TonB"/>
</dbReference>
<dbReference type="EMBL" id="JAMLDX010000005">
    <property type="protein sequence ID" value="MCP3730539.1"/>
    <property type="molecule type" value="Genomic_DNA"/>
</dbReference>
<feature type="domain" description="TonB-dependent receptor plug" evidence="16">
    <location>
        <begin position="71"/>
        <end position="171"/>
    </location>
</feature>
<dbReference type="CDD" id="cd01347">
    <property type="entry name" value="ligand_gated_channel"/>
    <property type="match status" value="1"/>
</dbReference>
<evidence type="ECO:0000256" key="12">
    <source>
        <dbReference type="PROSITE-ProRule" id="PRU01360"/>
    </source>
</evidence>
<feature type="chain" id="PRO_5040883436" evidence="14">
    <location>
        <begin position="33"/>
        <end position="810"/>
    </location>
</feature>
<evidence type="ECO:0000256" key="13">
    <source>
        <dbReference type="RuleBase" id="RU003357"/>
    </source>
</evidence>
<dbReference type="PANTHER" id="PTHR32552:SF83">
    <property type="entry name" value="BLR3904 PROTEIN"/>
    <property type="match status" value="1"/>
</dbReference>
<dbReference type="InterPro" id="IPR036942">
    <property type="entry name" value="Beta-barrel_TonB_sf"/>
</dbReference>
<evidence type="ECO:0000256" key="11">
    <source>
        <dbReference type="ARBA" id="ARBA00023237"/>
    </source>
</evidence>
<keyword evidence="3 12" id="KW-0813">Transport</keyword>
<keyword evidence="6 14" id="KW-0732">Signal</keyword>
<proteinExistence type="inferred from homology"/>
<keyword evidence="9 12" id="KW-0472">Membrane</keyword>
<evidence type="ECO:0000256" key="14">
    <source>
        <dbReference type="SAM" id="SignalP"/>
    </source>
</evidence>
<feature type="domain" description="TonB-dependent receptor-like beta-barrel" evidence="15">
    <location>
        <begin position="251"/>
        <end position="768"/>
    </location>
</feature>
<keyword evidence="4 12" id="KW-1134">Transmembrane beta strand</keyword>
<evidence type="ECO:0000259" key="16">
    <source>
        <dbReference type="Pfam" id="PF07715"/>
    </source>
</evidence>
<feature type="signal peptide" evidence="14">
    <location>
        <begin position="1"/>
        <end position="32"/>
    </location>
</feature>
<dbReference type="Pfam" id="PF07715">
    <property type="entry name" value="Plug"/>
    <property type="match status" value="1"/>
</dbReference>
<dbReference type="Proteomes" id="UP001139451">
    <property type="component" value="Unassembled WGS sequence"/>
</dbReference>
<evidence type="ECO:0000256" key="9">
    <source>
        <dbReference type="ARBA" id="ARBA00023136"/>
    </source>
</evidence>
<dbReference type="SUPFAM" id="SSF56935">
    <property type="entry name" value="Porins"/>
    <property type="match status" value="1"/>
</dbReference>
<dbReference type="PROSITE" id="PS52016">
    <property type="entry name" value="TONB_DEPENDENT_REC_3"/>
    <property type="match status" value="1"/>
</dbReference>
<dbReference type="GO" id="GO:0015344">
    <property type="term" value="F:siderophore uptake transmembrane transporter activity"/>
    <property type="evidence" value="ECO:0007669"/>
    <property type="project" value="TreeGrafter"/>
</dbReference>
<evidence type="ECO:0000256" key="8">
    <source>
        <dbReference type="ARBA" id="ARBA00023077"/>
    </source>
</evidence>
<evidence type="ECO:0000313" key="17">
    <source>
        <dbReference type="EMBL" id="MCP3730539.1"/>
    </source>
</evidence>
<dbReference type="FunFam" id="2.170.130.10:FF:000001">
    <property type="entry name" value="Catecholate siderophore TonB-dependent receptor"/>
    <property type="match status" value="1"/>
</dbReference>
<name>A0A9X2KKI2_9SPHN</name>
<keyword evidence="11 12" id="KW-0998">Cell outer membrane</keyword>
<protein>
    <submittedName>
        <fullName evidence="17">TonB-dependent receptor</fullName>
    </submittedName>
</protein>
<evidence type="ECO:0000256" key="5">
    <source>
        <dbReference type="ARBA" id="ARBA00022692"/>
    </source>
</evidence>
<evidence type="ECO:0000313" key="18">
    <source>
        <dbReference type="Proteomes" id="UP001139451"/>
    </source>
</evidence>
<gene>
    <name evidence="17" type="ORF">M9978_08860</name>
</gene>
<comment type="subcellular location">
    <subcellularLocation>
        <location evidence="1 12">Cell outer membrane</location>
        <topology evidence="1 12">Multi-pass membrane protein</topology>
    </subcellularLocation>
</comment>
<dbReference type="Gene3D" id="2.170.130.10">
    <property type="entry name" value="TonB-dependent receptor, plug domain"/>
    <property type="match status" value="1"/>
</dbReference>
<evidence type="ECO:0000256" key="2">
    <source>
        <dbReference type="ARBA" id="ARBA00009810"/>
    </source>
</evidence>
<dbReference type="InterPro" id="IPR037066">
    <property type="entry name" value="Plug_dom_sf"/>
</dbReference>
<evidence type="ECO:0000256" key="10">
    <source>
        <dbReference type="ARBA" id="ARBA00023170"/>
    </source>
</evidence>
<comment type="caution">
    <text evidence="17">The sequence shown here is derived from an EMBL/GenBank/DDBJ whole genome shotgun (WGS) entry which is preliminary data.</text>
</comment>
<keyword evidence="18" id="KW-1185">Reference proteome</keyword>
<organism evidence="17 18">
    <name type="scientific">Sphingomonas tagetis</name>
    <dbReference type="NCBI Taxonomy" id="2949092"/>
    <lineage>
        <taxon>Bacteria</taxon>
        <taxon>Pseudomonadati</taxon>
        <taxon>Pseudomonadota</taxon>
        <taxon>Alphaproteobacteria</taxon>
        <taxon>Sphingomonadales</taxon>
        <taxon>Sphingomonadaceae</taxon>
        <taxon>Sphingomonas</taxon>
    </lineage>
</organism>
<evidence type="ECO:0000256" key="4">
    <source>
        <dbReference type="ARBA" id="ARBA00022452"/>
    </source>
</evidence>
<sequence length="810" mass="86019">MTHSSIDGRKAAPAFLALAVVGFVATAPSAYAADPVPAAASDADSSDRDQIVVTGEQGDGEVADPRATAPLLDTPQTVTVISDQVIRKQNLQTLRDALQTIPGITFGAGEGGGGYGDSINLRGYSANNDITIDGVRDGAQYTRTDPFNLQQIEVFNGANSVFNGSGSVGGTINLVTKSPQPDDLTIVQGAIGTDDYYRGAIDGNWRLNELVAVRLNGAYHENGVAGRDVEKFRRWGIAPSVTIGVGSPTSLTLSYSHQEDENTPIYGVPYFRSLVNAGPLPGVDPSDYFGYRNLDRQDTTVDRATAIFRHKFSDAVSVRNLSRWQRVAQYSQTSAPQGTFCLANGLQPVGASGSSTVGIACPAGLATGFYAPSGPRGTVRDQENQLLHNQTDLRVVTGKQGGIRNTLVVGMSATVEDYSIASGSLLRNADGSAVTAFPAISLANPNTVYAGPNNLVITSRSKAETTNFALYAFDTIELGSMFEINGGVRWESNRADFRNIPLLSPPPGTAALTDLQRRPQVSDETLFSYRVGAVFKPTPATSIYAAYGNSKTPSSATVRLGCGVLSAVGAADPCAVAPESAKNYEIGAKADLFGRRLQLTAAVFRNERTNFRVPSNDPAQPGALQVLDGRARVDGVTLGASGNVTPEWTLFANYTYLNGKVKQSVSDFCLANPSAACGNSAAIRDVQFDQDLLQTPEHSGSLFTTYKLPFGLEIGYGLSYQGSFALNNRVLVAGAVTPQFRSDDYLIHRAFLGYTFGNGLTAQLNIQNFTDEQYYTGIRNNVSATTGAISGGWATPGDRRSAVLSLFYSF</sequence>
<keyword evidence="10 17" id="KW-0675">Receptor</keyword>
<evidence type="ECO:0000256" key="1">
    <source>
        <dbReference type="ARBA" id="ARBA00004571"/>
    </source>
</evidence>
<dbReference type="AlphaFoldDB" id="A0A9X2KKI2"/>
<evidence type="ECO:0000256" key="3">
    <source>
        <dbReference type="ARBA" id="ARBA00022448"/>
    </source>
</evidence>
<dbReference type="InterPro" id="IPR039426">
    <property type="entry name" value="TonB-dep_rcpt-like"/>
</dbReference>
<dbReference type="InterPro" id="IPR012910">
    <property type="entry name" value="Plug_dom"/>
</dbReference>
<dbReference type="GO" id="GO:0009279">
    <property type="term" value="C:cell outer membrane"/>
    <property type="evidence" value="ECO:0007669"/>
    <property type="project" value="UniProtKB-SubCell"/>
</dbReference>
<evidence type="ECO:0000256" key="7">
    <source>
        <dbReference type="ARBA" id="ARBA00023065"/>
    </source>
</evidence>
<dbReference type="Gene3D" id="2.40.170.20">
    <property type="entry name" value="TonB-dependent receptor, beta-barrel domain"/>
    <property type="match status" value="1"/>
</dbReference>
<evidence type="ECO:0000259" key="15">
    <source>
        <dbReference type="Pfam" id="PF00593"/>
    </source>
</evidence>
<keyword evidence="5 12" id="KW-0812">Transmembrane</keyword>
<accession>A0A9X2KKI2</accession>
<evidence type="ECO:0000256" key="6">
    <source>
        <dbReference type="ARBA" id="ARBA00022729"/>
    </source>
</evidence>
<dbReference type="RefSeq" id="WP_254292666.1">
    <property type="nucleotide sequence ID" value="NZ_JAMLDX010000005.1"/>
</dbReference>
<comment type="similarity">
    <text evidence="2 12 13">Belongs to the TonB-dependent receptor family.</text>
</comment>
<dbReference type="Pfam" id="PF00593">
    <property type="entry name" value="TonB_dep_Rec_b-barrel"/>
    <property type="match status" value="1"/>
</dbReference>
<dbReference type="GO" id="GO:0015891">
    <property type="term" value="P:siderophore transport"/>
    <property type="evidence" value="ECO:0007669"/>
    <property type="project" value="UniProtKB-ARBA"/>
</dbReference>
<keyword evidence="8 13" id="KW-0798">TonB box</keyword>
<reference evidence="17" key="1">
    <citation type="submission" date="2022-05" db="EMBL/GenBank/DDBJ databases">
        <title>Sphingomonas sp. strain MG17 Genome sequencing and assembly.</title>
        <authorList>
            <person name="Kim I."/>
        </authorList>
    </citation>
    <scope>NUCLEOTIDE SEQUENCE</scope>
    <source>
        <strain evidence="17">MG17</strain>
    </source>
</reference>